<evidence type="ECO:0000259" key="4">
    <source>
        <dbReference type="PROSITE" id="PS51061"/>
    </source>
</evidence>
<feature type="region of interest" description="Disordered" evidence="3">
    <location>
        <begin position="1"/>
        <end position="43"/>
    </location>
</feature>
<dbReference type="InterPro" id="IPR036867">
    <property type="entry name" value="R3H_dom_sf"/>
</dbReference>
<evidence type="ECO:0000313" key="7">
    <source>
        <dbReference type="Proteomes" id="UP001652661"/>
    </source>
</evidence>
<gene>
    <name evidence="8" type="primary">LOC108082932</name>
</gene>
<dbReference type="SMART" id="SM00487">
    <property type="entry name" value="DEXDc"/>
    <property type="match status" value="1"/>
</dbReference>
<organism evidence="7 8">
    <name type="scientific">Drosophila kikkawai</name>
    <name type="common">Fruit fly</name>
    <dbReference type="NCBI Taxonomy" id="30033"/>
    <lineage>
        <taxon>Eukaryota</taxon>
        <taxon>Metazoa</taxon>
        <taxon>Ecdysozoa</taxon>
        <taxon>Arthropoda</taxon>
        <taxon>Hexapoda</taxon>
        <taxon>Insecta</taxon>
        <taxon>Pterygota</taxon>
        <taxon>Neoptera</taxon>
        <taxon>Endopterygota</taxon>
        <taxon>Diptera</taxon>
        <taxon>Brachycera</taxon>
        <taxon>Muscomorpha</taxon>
        <taxon>Ephydroidea</taxon>
        <taxon>Drosophilidae</taxon>
        <taxon>Drosophila</taxon>
        <taxon>Sophophora</taxon>
    </lineage>
</organism>
<dbReference type="InterPro" id="IPR007502">
    <property type="entry name" value="Helicase-assoc_dom"/>
</dbReference>
<dbReference type="InterPro" id="IPR027417">
    <property type="entry name" value="P-loop_NTPase"/>
</dbReference>
<name>A0A6P4IZM3_DROKI</name>
<proteinExistence type="predicted"/>
<feature type="domain" description="Helicase C-terminal" evidence="6">
    <location>
        <begin position="433"/>
        <end position="600"/>
    </location>
</feature>
<dbReference type="PROSITE" id="PS51192">
    <property type="entry name" value="HELICASE_ATP_BIND_1"/>
    <property type="match status" value="1"/>
</dbReference>
<keyword evidence="8" id="KW-0378">Hydrolase</keyword>
<evidence type="ECO:0000256" key="1">
    <source>
        <dbReference type="ARBA" id="ARBA00022741"/>
    </source>
</evidence>
<keyword evidence="1" id="KW-0547">Nucleotide-binding</keyword>
<dbReference type="SMART" id="SM00847">
    <property type="entry name" value="HA2"/>
    <property type="match status" value="1"/>
</dbReference>
<keyword evidence="8" id="KW-0347">Helicase</keyword>
<dbReference type="PROSITE" id="PS51194">
    <property type="entry name" value="HELICASE_CTER"/>
    <property type="match status" value="1"/>
</dbReference>
<dbReference type="Pfam" id="PF21010">
    <property type="entry name" value="HA2_C"/>
    <property type="match status" value="1"/>
</dbReference>
<dbReference type="InterPro" id="IPR001650">
    <property type="entry name" value="Helicase_C-like"/>
</dbReference>
<dbReference type="InterPro" id="IPR011545">
    <property type="entry name" value="DEAD/DEAH_box_helicase_dom"/>
</dbReference>
<evidence type="ECO:0000313" key="8">
    <source>
        <dbReference type="RefSeq" id="XP_017034025.1"/>
    </source>
</evidence>
<dbReference type="InterPro" id="IPR001374">
    <property type="entry name" value="R3H_dom"/>
</dbReference>
<dbReference type="InterPro" id="IPR014001">
    <property type="entry name" value="Helicase_ATP-bd"/>
</dbReference>
<dbReference type="SUPFAM" id="SSF52540">
    <property type="entry name" value="P-loop containing nucleoside triphosphate hydrolases"/>
    <property type="match status" value="1"/>
</dbReference>
<dbReference type="OMA" id="YRCLGSM"/>
<keyword evidence="2" id="KW-0067">ATP-binding</keyword>
<sequence>MADKSTSATKGRRRRHKLKNGGAPPPERPKTRKTEPAKAEPALTSQVVKTLRQLVTDFKLSGEHERQLFNLSKAERSQVHFMALSMGLKTASKGPVNERVLTMTRPQGSLNTQEHLSGARLWISTQVMELLKQAQPQVERMLQASSQRRNFTERRSHHQVGRPSNFGLIGQKLVPPEQQRQPHSSMMEDRRNLPIYGHRTRILKAMQSERVVIIQGATGSGKSTQVPQYILESAAQHRLPVKIVVSQPRRIAATTVSERIAHERGEMLGSTVGYQIRMIKKCSKNTVLTLTTSGCLLRVLAMEGKSFFRHTTHLIIDEVHERDLDTDFLLLATKLALEGNPNLRLVLMSATMDLDALSSYFGQAMVIDVEGRSFSVTTWHLEDILRETAYLTWEMEEYLGEITGYEEDHELLAAYEHKRNESDPQIDSNLLVSLVEVLIRSGQKGAVIVYVAGYSDMVTQMERLESCLPQDKIKVLMMHSQLDSHEMRKVFHIYDEQLKVILSTNVGQTSITIPDLLFVIDTGRAKMNTYDATTDASQLCTAWISQADAQQRAGRAGRLCHGICYRLYSSQRFNQMSQYPIPEIRRRTLDEICLMTKVVAPQQKIARFLSLALDPPQPEAVLLACSRLQKLGILEETEKITPLGRLIAELPLGVQLGKFLIYSLYFRCLGSAVIIAAYHSVSEPFVLPANADRNQKLAALNSRDQFVGSTMSDSLAILKLYKDFNSLQRHKIARFCEDNYVCRHSMEMFISAVRSLRESVLRMFQLTAATESLVSSFDEDHNMIRLALTAGLYPKLAYIDRDKRGQLLSDGDSFMQISRSSCLLRNRKLKSLPNDWVLFVEKKLTAGGHFSTLEHTTLVSSLTVALAAGKEFSLNSHNSGYSQLCLDTWIRLSCPTEFGQQLIRLRELIEREVAELVETRRACSAEQWLGPKLARELLGRQPEDLLDL</sequence>
<feature type="domain" description="Helicase ATP-binding" evidence="5">
    <location>
        <begin position="203"/>
        <end position="370"/>
    </location>
</feature>
<feature type="region of interest" description="Disordered" evidence="3">
    <location>
        <begin position="148"/>
        <end position="170"/>
    </location>
</feature>
<dbReference type="Gene3D" id="1.20.120.1080">
    <property type="match status" value="1"/>
</dbReference>
<dbReference type="SUPFAM" id="SSF82708">
    <property type="entry name" value="R3H domain"/>
    <property type="match status" value="1"/>
</dbReference>
<reference evidence="8" key="1">
    <citation type="submission" date="2025-08" db="UniProtKB">
        <authorList>
            <consortium name="RefSeq"/>
        </authorList>
    </citation>
    <scope>IDENTIFICATION</scope>
    <source>
        <strain evidence="8">14028-0561.14</strain>
        <tissue evidence="8">Whole fly</tissue>
    </source>
</reference>
<dbReference type="OrthoDB" id="6103986at2759"/>
<dbReference type="Gene3D" id="3.30.1370.50">
    <property type="entry name" value="R3H-like domain"/>
    <property type="match status" value="1"/>
</dbReference>
<keyword evidence="7" id="KW-1185">Reference proteome</keyword>
<dbReference type="SMART" id="SM00490">
    <property type="entry name" value="HELICc"/>
    <property type="match status" value="1"/>
</dbReference>
<protein>
    <submittedName>
        <fullName evidence="8">3'-5' RNA helicase YTHDC2</fullName>
    </submittedName>
</protein>
<feature type="compositionally biased region" description="Basic residues" evidence="3">
    <location>
        <begin position="10"/>
        <end position="19"/>
    </location>
</feature>
<evidence type="ECO:0000259" key="5">
    <source>
        <dbReference type="PROSITE" id="PS51192"/>
    </source>
</evidence>
<feature type="domain" description="R3H" evidence="4">
    <location>
        <begin position="45"/>
        <end position="107"/>
    </location>
</feature>
<dbReference type="InterPro" id="IPR048333">
    <property type="entry name" value="HA2_WH"/>
</dbReference>
<dbReference type="GO" id="GO:0005524">
    <property type="term" value="F:ATP binding"/>
    <property type="evidence" value="ECO:0007669"/>
    <property type="project" value="UniProtKB-KW"/>
</dbReference>
<dbReference type="CDD" id="cd17917">
    <property type="entry name" value="DEXHc_RHA-like"/>
    <property type="match status" value="1"/>
</dbReference>
<dbReference type="Gene3D" id="3.40.50.300">
    <property type="entry name" value="P-loop containing nucleotide triphosphate hydrolases"/>
    <property type="match status" value="2"/>
</dbReference>
<dbReference type="Pfam" id="PF00270">
    <property type="entry name" value="DEAD"/>
    <property type="match status" value="1"/>
</dbReference>
<dbReference type="Pfam" id="PF00271">
    <property type="entry name" value="Helicase_C"/>
    <property type="match status" value="1"/>
</dbReference>
<dbReference type="GeneID" id="108082932"/>
<accession>A0A6P4IZM3</accession>
<dbReference type="AlphaFoldDB" id="A0A6P4IZM3"/>
<dbReference type="RefSeq" id="XP_017034025.1">
    <property type="nucleotide sequence ID" value="XM_017178536.3"/>
</dbReference>
<dbReference type="GO" id="GO:0004386">
    <property type="term" value="F:helicase activity"/>
    <property type="evidence" value="ECO:0007669"/>
    <property type="project" value="UniProtKB-KW"/>
</dbReference>
<dbReference type="PANTHER" id="PTHR18934">
    <property type="entry name" value="ATP-DEPENDENT RNA HELICASE"/>
    <property type="match status" value="1"/>
</dbReference>
<dbReference type="PROSITE" id="PS51061">
    <property type="entry name" value="R3H"/>
    <property type="match status" value="1"/>
</dbReference>
<dbReference type="CDD" id="cd18791">
    <property type="entry name" value="SF2_C_RHA"/>
    <property type="match status" value="1"/>
</dbReference>
<dbReference type="GO" id="GO:0003723">
    <property type="term" value="F:RNA binding"/>
    <property type="evidence" value="ECO:0007669"/>
    <property type="project" value="TreeGrafter"/>
</dbReference>
<dbReference type="Proteomes" id="UP001652661">
    <property type="component" value="Chromosome X"/>
</dbReference>
<evidence type="ECO:0000256" key="2">
    <source>
        <dbReference type="ARBA" id="ARBA00022840"/>
    </source>
</evidence>
<evidence type="ECO:0000259" key="6">
    <source>
        <dbReference type="PROSITE" id="PS51194"/>
    </source>
</evidence>
<feature type="compositionally biased region" description="Basic and acidic residues" evidence="3">
    <location>
        <begin position="27"/>
        <end position="38"/>
    </location>
</feature>
<evidence type="ECO:0000256" key="3">
    <source>
        <dbReference type="SAM" id="MobiDB-lite"/>
    </source>
</evidence>
<dbReference type="PANTHER" id="PTHR18934:SF213">
    <property type="entry name" value="3'-5' RNA HELICASE YTHDC2"/>
    <property type="match status" value="1"/>
</dbReference>
<dbReference type="Pfam" id="PF04408">
    <property type="entry name" value="WHD_HA2"/>
    <property type="match status" value="1"/>
</dbReference>